<dbReference type="CDD" id="cd00118">
    <property type="entry name" value="LysM"/>
    <property type="match status" value="1"/>
</dbReference>
<organism evidence="2 3">
    <name type="scientific">Parageobacillus galactosidasius</name>
    <dbReference type="NCBI Taxonomy" id="883812"/>
    <lineage>
        <taxon>Bacteria</taxon>
        <taxon>Bacillati</taxon>
        <taxon>Bacillota</taxon>
        <taxon>Bacilli</taxon>
        <taxon>Bacillales</taxon>
        <taxon>Anoxybacillaceae</taxon>
        <taxon>Parageobacillus</taxon>
    </lineage>
</organism>
<comment type="caution">
    <text evidence="2">The sequence shown here is derived from an EMBL/GenBank/DDBJ whole genome shotgun (WGS) entry which is preliminary data.</text>
</comment>
<dbReference type="PROSITE" id="PS51782">
    <property type="entry name" value="LYSM"/>
    <property type="match status" value="1"/>
</dbReference>
<dbReference type="InterPro" id="IPR036779">
    <property type="entry name" value="LysM_dom_sf"/>
</dbReference>
<name>A0A226QRR8_9BACL</name>
<dbReference type="SMART" id="SM00257">
    <property type="entry name" value="LysM"/>
    <property type="match status" value="1"/>
</dbReference>
<protein>
    <recommendedName>
        <fullName evidence="1">LysM domain-containing protein</fullName>
    </recommendedName>
</protein>
<dbReference type="AlphaFoldDB" id="A0A226QRR8"/>
<gene>
    <name evidence="2" type="ORF">B9L23_02255</name>
</gene>
<keyword evidence="3" id="KW-1185">Reference proteome</keyword>
<dbReference type="EMBL" id="NDYL01000001">
    <property type="protein sequence ID" value="OXB95045.1"/>
    <property type="molecule type" value="Genomic_DNA"/>
</dbReference>
<evidence type="ECO:0000313" key="3">
    <source>
        <dbReference type="Proteomes" id="UP000198394"/>
    </source>
</evidence>
<dbReference type="InterPro" id="IPR018392">
    <property type="entry name" value="LysM"/>
</dbReference>
<evidence type="ECO:0000259" key="1">
    <source>
        <dbReference type="PROSITE" id="PS51782"/>
    </source>
</evidence>
<dbReference type="Pfam" id="PF01476">
    <property type="entry name" value="LysM"/>
    <property type="match status" value="1"/>
</dbReference>
<sequence>MLKAEYYVVKKGDVLSRIAQKYGISVKQIQALNPNSNLIYPDRKIRVK</sequence>
<dbReference type="Proteomes" id="UP000198394">
    <property type="component" value="Unassembled WGS sequence"/>
</dbReference>
<proteinExistence type="predicted"/>
<dbReference type="Gene3D" id="3.10.350.10">
    <property type="entry name" value="LysM domain"/>
    <property type="match status" value="1"/>
</dbReference>
<reference evidence="2 3" key="1">
    <citation type="submission" date="2017-04" db="EMBL/GenBank/DDBJ databases">
        <title>The genome sequence of Parageobacillus galactosidasius DSM 18751.</title>
        <authorList>
            <person name="Ramaloko W.T."/>
            <person name="Koen N."/>
            <person name="Polliack S."/>
            <person name="Aliyu H."/>
            <person name="Lebre P."/>
            <person name="Mohr T."/>
            <person name="Oswald F."/>
            <person name="Zwick M."/>
            <person name="Neumann A."/>
            <person name="Syldatk C."/>
            <person name="Cowan D."/>
            <person name="De Maayer P."/>
        </authorList>
    </citation>
    <scope>NUCLEOTIDE SEQUENCE [LARGE SCALE GENOMIC DNA]</scope>
    <source>
        <strain evidence="2 3">DSM 18751</strain>
    </source>
</reference>
<accession>A0A226QRR8</accession>
<evidence type="ECO:0000313" key="2">
    <source>
        <dbReference type="EMBL" id="OXB95045.1"/>
    </source>
</evidence>
<feature type="domain" description="LysM" evidence="1">
    <location>
        <begin position="5"/>
        <end position="48"/>
    </location>
</feature>
<dbReference type="SUPFAM" id="SSF54106">
    <property type="entry name" value="LysM domain"/>
    <property type="match status" value="1"/>
</dbReference>